<feature type="compositionally biased region" description="Basic and acidic residues" evidence="1">
    <location>
        <begin position="74"/>
        <end position="91"/>
    </location>
</feature>
<dbReference type="Proteomes" id="UP000216020">
    <property type="component" value="Unassembled WGS sequence"/>
</dbReference>
<proteinExistence type="predicted"/>
<evidence type="ECO:0000256" key="1">
    <source>
        <dbReference type="SAM" id="MobiDB-lite"/>
    </source>
</evidence>
<organism evidence="3 4">
    <name type="scientific">Bordetella genomosp. 10</name>
    <dbReference type="NCBI Taxonomy" id="1416804"/>
    <lineage>
        <taxon>Bacteria</taxon>
        <taxon>Pseudomonadati</taxon>
        <taxon>Pseudomonadota</taxon>
        <taxon>Betaproteobacteria</taxon>
        <taxon>Burkholderiales</taxon>
        <taxon>Alcaligenaceae</taxon>
        <taxon>Bordetella</taxon>
    </lineage>
</organism>
<keyword evidence="2" id="KW-0732">Signal</keyword>
<feature type="region of interest" description="Disordered" evidence="1">
    <location>
        <begin position="26"/>
        <end position="98"/>
    </location>
</feature>
<evidence type="ECO:0000313" key="3">
    <source>
        <dbReference type="EMBL" id="OZI31363.1"/>
    </source>
</evidence>
<comment type="caution">
    <text evidence="3">The sequence shown here is derived from an EMBL/GenBank/DDBJ whole genome shotgun (WGS) entry which is preliminary data.</text>
</comment>
<keyword evidence="4" id="KW-1185">Reference proteome</keyword>
<sequence>MKIRISAALLLLAAGAGAQAQVPISAQTAPPPAGAGGVQEYSFPSQPGSYSPPSTLRMTVSPQAAPMQPPPVRDTPESLRKYTECRDEADRASTSAAKMRDAVGQCLQELNARRAQGE</sequence>
<name>A0A261S4F3_9BORD</name>
<protein>
    <submittedName>
        <fullName evidence="3">Uncharacterized protein</fullName>
    </submittedName>
</protein>
<reference evidence="4" key="1">
    <citation type="submission" date="2017-05" db="EMBL/GenBank/DDBJ databases">
        <title>Complete and WGS of Bordetella genogroups.</title>
        <authorList>
            <person name="Spilker T."/>
            <person name="Lipuma J."/>
        </authorList>
    </citation>
    <scope>NUCLEOTIDE SEQUENCE [LARGE SCALE GENOMIC DNA]</scope>
    <source>
        <strain evidence="4">AU16122</strain>
    </source>
</reference>
<feature type="signal peptide" evidence="2">
    <location>
        <begin position="1"/>
        <end position="20"/>
    </location>
</feature>
<feature type="compositionally biased region" description="Polar residues" evidence="1">
    <location>
        <begin position="42"/>
        <end position="62"/>
    </location>
</feature>
<dbReference type="OrthoDB" id="8639790at2"/>
<dbReference type="EMBL" id="NEVM01000005">
    <property type="protein sequence ID" value="OZI31363.1"/>
    <property type="molecule type" value="Genomic_DNA"/>
</dbReference>
<dbReference type="AlphaFoldDB" id="A0A261S4F3"/>
<dbReference type="RefSeq" id="WP_094855773.1">
    <property type="nucleotide sequence ID" value="NZ_NEVM01000005.1"/>
</dbReference>
<feature type="chain" id="PRO_5013328902" evidence="2">
    <location>
        <begin position="21"/>
        <end position="118"/>
    </location>
</feature>
<gene>
    <name evidence="3" type="ORF">CAL29_25960</name>
</gene>
<evidence type="ECO:0000256" key="2">
    <source>
        <dbReference type="SAM" id="SignalP"/>
    </source>
</evidence>
<accession>A0A261S4F3</accession>
<evidence type="ECO:0000313" key="4">
    <source>
        <dbReference type="Proteomes" id="UP000216020"/>
    </source>
</evidence>